<dbReference type="EMBL" id="KE721375">
    <property type="protein sequence ID" value="ERF69896.1"/>
    <property type="molecule type" value="Genomic_DNA"/>
</dbReference>
<dbReference type="CDD" id="cd01767">
    <property type="entry name" value="UBX"/>
    <property type="match status" value="1"/>
</dbReference>
<organism evidence="4 5">
    <name type="scientific">Endocarpon pusillum (strain Z07020 / HMAS-L-300199)</name>
    <name type="common">Lichen-forming fungus</name>
    <dbReference type="NCBI Taxonomy" id="1263415"/>
    <lineage>
        <taxon>Eukaryota</taxon>
        <taxon>Fungi</taxon>
        <taxon>Dikarya</taxon>
        <taxon>Ascomycota</taxon>
        <taxon>Pezizomycotina</taxon>
        <taxon>Eurotiomycetes</taxon>
        <taxon>Chaetothyriomycetidae</taxon>
        <taxon>Verrucariales</taxon>
        <taxon>Verrucariaceae</taxon>
        <taxon>Endocarpon</taxon>
    </lineage>
</organism>
<dbReference type="InterPro" id="IPR050730">
    <property type="entry name" value="UBX_domain-protein"/>
</dbReference>
<dbReference type="CDD" id="cd14273">
    <property type="entry name" value="UBA_TAP-C_like"/>
    <property type="match status" value="1"/>
</dbReference>
<protein>
    <recommendedName>
        <fullName evidence="3">UBX domain-containing protein</fullName>
    </recommendedName>
</protein>
<feature type="region of interest" description="Disordered" evidence="2">
    <location>
        <begin position="317"/>
        <end position="378"/>
    </location>
</feature>
<dbReference type="SUPFAM" id="SSF46934">
    <property type="entry name" value="UBA-like"/>
    <property type="match status" value="1"/>
</dbReference>
<dbReference type="Pfam" id="PF14555">
    <property type="entry name" value="UBA_4"/>
    <property type="match status" value="1"/>
</dbReference>
<evidence type="ECO:0000256" key="2">
    <source>
        <dbReference type="SAM" id="MobiDB-lite"/>
    </source>
</evidence>
<dbReference type="AlphaFoldDB" id="U1GDU9"/>
<dbReference type="eggNOG" id="KOG1363">
    <property type="taxonomic scope" value="Eukaryota"/>
</dbReference>
<dbReference type="Proteomes" id="UP000019373">
    <property type="component" value="Unassembled WGS sequence"/>
</dbReference>
<dbReference type="InterPro" id="IPR006577">
    <property type="entry name" value="UAS"/>
</dbReference>
<dbReference type="PANTHER" id="PTHR23322:SF1">
    <property type="entry name" value="FAS-ASSOCIATED FACTOR 2"/>
    <property type="match status" value="1"/>
</dbReference>
<gene>
    <name evidence="4" type="ORF">EPUS_05438</name>
</gene>
<dbReference type="InterPro" id="IPR036249">
    <property type="entry name" value="Thioredoxin-like_sf"/>
</dbReference>
<dbReference type="GO" id="GO:0043130">
    <property type="term" value="F:ubiquitin binding"/>
    <property type="evidence" value="ECO:0007669"/>
    <property type="project" value="TreeGrafter"/>
</dbReference>
<dbReference type="SUPFAM" id="SSF54236">
    <property type="entry name" value="Ubiquitin-like"/>
    <property type="match status" value="1"/>
</dbReference>
<reference evidence="5" key="1">
    <citation type="journal article" date="2014" name="BMC Genomics">
        <title>Genome characteristics reveal the impact of lichenization on lichen-forming fungus Endocarpon pusillum Hedwig (Verrucariales, Ascomycota).</title>
        <authorList>
            <person name="Wang Y.-Y."/>
            <person name="Liu B."/>
            <person name="Zhang X.-Y."/>
            <person name="Zhou Q.-M."/>
            <person name="Zhang T."/>
            <person name="Li H."/>
            <person name="Yu Y.-F."/>
            <person name="Zhang X.-L."/>
            <person name="Hao X.-Y."/>
            <person name="Wang M."/>
            <person name="Wang L."/>
            <person name="Wei J.-C."/>
        </authorList>
    </citation>
    <scope>NUCLEOTIDE SEQUENCE [LARGE SCALE GENOMIC DNA]</scope>
    <source>
        <strain evidence="5">Z07020 / HMAS-L-300199</strain>
    </source>
</reference>
<accession>U1GDU9</accession>
<dbReference type="SUPFAM" id="SSF52833">
    <property type="entry name" value="Thioredoxin-like"/>
    <property type="match status" value="1"/>
</dbReference>
<name>U1GDU9_ENDPU</name>
<keyword evidence="5" id="KW-1185">Reference proteome</keyword>
<feature type="domain" description="UBX" evidence="3">
    <location>
        <begin position="403"/>
        <end position="479"/>
    </location>
</feature>
<dbReference type="RefSeq" id="XP_007804499.1">
    <property type="nucleotide sequence ID" value="XM_007806308.1"/>
</dbReference>
<dbReference type="OrthoDB" id="1026733at2759"/>
<dbReference type="Gene3D" id="1.10.8.10">
    <property type="entry name" value="DNA helicase RuvA subunit, C-terminal domain"/>
    <property type="match status" value="1"/>
</dbReference>
<feature type="compositionally biased region" description="Polar residues" evidence="2">
    <location>
        <begin position="317"/>
        <end position="347"/>
    </location>
</feature>
<sequence length="511" mass="57080">MSSSPLDISQLSESQQEALQTYTSVTDQDPITAIPILQRAEWNVQIAITRFFEGEPTSDPVAEARAALPAASSRQTSNLQFDDLIASARPLSTARRNFNSVGRVSTQAGEETHYRPPLLLAILFTPFSLLYRVLATILSPIGTAFPFIPRLIARLAPSQRPRPSRRSLAPADNARRFIREFAEEYGTNDLPFVESGFNLALDNAKKDFKFLFVVLLSPSHDDTSSWVRDTLLSPQLNSFLSSHRDEIILWGGNVQDAEAYQVADTVQCTKFPFAGLVCYTPDSSGPTGMSTVMRAAGPMPASELVAKLGTAMTAQQGQLSATRLERQQAQASRNLRQEQDSAYQRSLAQDRERARLKREEAEAQARMEKEALRKEEDEQRHAAVLQQWKRWRAQSLPPEPEKTSKDSIRVSVRLPNGERVIRGFRADADLEEVYAFVECYDLWKEAAAAAADTMSEKEVLEPEGFEHTYGFRLVSPMPRIVYDLQEGGSIGERIGRGGNLIVEPIEEDDQE</sequence>
<dbReference type="InterPro" id="IPR029071">
    <property type="entry name" value="Ubiquitin-like_domsf"/>
</dbReference>
<dbReference type="Gene3D" id="3.10.20.90">
    <property type="entry name" value="Phosphatidylinositol 3-kinase Catalytic Subunit, Chain A, domain 1"/>
    <property type="match status" value="1"/>
</dbReference>
<dbReference type="HOGENOM" id="CLU_020031_2_0_1"/>
<proteinExistence type="predicted"/>
<evidence type="ECO:0000313" key="5">
    <source>
        <dbReference type="Proteomes" id="UP000019373"/>
    </source>
</evidence>
<dbReference type="Gene3D" id="3.40.30.10">
    <property type="entry name" value="Glutaredoxin"/>
    <property type="match status" value="1"/>
</dbReference>
<dbReference type="InterPro" id="IPR009060">
    <property type="entry name" value="UBA-like_sf"/>
</dbReference>
<dbReference type="Pfam" id="PF00789">
    <property type="entry name" value="UBX"/>
    <property type="match status" value="1"/>
</dbReference>
<dbReference type="PROSITE" id="PS50033">
    <property type="entry name" value="UBX"/>
    <property type="match status" value="1"/>
</dbReference>
<feature type="compositionally biased region" description="Basic and acidic residues" evidence="2">
    <location>
        <begin position="348"/>
        <end position="378"/>
    </location>
</feature>
<dbReference type="PANTHER" id="PTHR23322">
    <property type="entry name" value="FAS-ASSOCIATED PROTEIN"/>
    <property type="match status" value="1"/>
</dbReference>
<keyword evidence="1" id="KW-0175">Coiled coil</keyword>
<dbReference type="GO" id="GO:0005783">
    <property type="term" value="C:endoplasmic reticulum"/>
    <property type="evidence" value="ECO:0007669"/>
    <property type="project" value="TreeGrafter"/>
</dbReference>
<evidence type="ECO:0000313" key="4">
    <source>
        <dbReference type="EMBL" id="ERF69896.1"/>
    </source>
</evidence>
<evidence type="ECO:0000259" key="3">
    <source>
        <dbReference type="PROSITE" id="PS50033"/>
    </source>
</evidence>
<dbReference type="SMART" id="SM00166">
    <property type="entry name" value="UBX"/>
    <property type="match status" value="1"/>
</dbReference>
<evidence type="ECO:0000256" key="1">
    <source>
        <dbReference type="ARBA" id="ARBA00023054"/>
    </source>
</evidence>
<dbReference type="OMA" id="VYAFVEC"/>
<dbReference type="InterPro" id="IPR001012">
    <property type="entry name" value="UBX_dom"/>
</dbReference>
<dbReference type="SMART" id="SM00594">
    <property type="entry name" value="UAS"/>
    <property type="match status" value="1"/>
</dbReference>
<dbReference type="GeneID" id="19240390"/>
<dbReference type="GO" id="GO:0036503">
    <property type="term" value="P:ERAD pathway"/>
    <property type="evidence" value="ECO:0007669"/>
    <property type="project" value="TreeGrafter"/>
</dbReference>